<dbReference type="InterPro" id="IPR036116">
    <property type="entry name" value="FN3_sf"/>
</dbReference>
<dbReference type="Gene3D" id="3.60.10.10">
    <property type="entry name" value="Endonuclease/exonuclease/phosphatase"/>
    <property type="match status" value="1"/>
</dbReference>
<dbReference type="RefSeq" id="WP_093378948.1">
    <property type="nucleotide sequence ID" value="NZ_BNAN01000004.1"/>
</dbReference>
<evidence type="ECO:0000313" key="6">
    <source>
        <dbReference type="EMBL" id="SFF29099.1"/>
    </source>
</evidence>
<dbReference type="GO" id="GO:0004527">
    <property type="term" value="F:exonuclease activity"/>
    <property type="evidence" value="ECO:0007669"/>
    <property type="project" value="UniProtKB-KW"/>
</dbReference>
<evidence type="ECO:0000313" key="7">
    <source>
        <dbReference type="Proteomes" id="UP000198520"/>
    </source>
</evidence>
<dbReference type="InterPro" id="IPR036691">
    <property type="entry name" value="Endo/exonu/phosph_ase_sf"/>
</dbReference>
<dbReference type="SUPFAM" id="SSF56219">
    <property type="entry name" value="DNase I-like"/>
    <property type="match status" value="1"/>
</dbReference>
<protein>
    <submittedName>
        <fullName evidence="6">Metal-dependent hydrolase, endonuclease/exonuclease/phosphatase family</fullName>
    </submittedName>
</protein>
<dbReference type="PROSITE" id="PS50853">
    <property type="entry name" value="FN3"/>
    <property type="match status" value="1"/>
</dbReference>
<dbReference type="Proteomes" id="UP000198520">
    <property type="component" value="Unassembled WGS sequence"/>
</dbReference>
<gene>
    <name evidence="6" type="ORF">SAMN04488035_2345</name>
</gene>
<evidence type="ECO:0000256" key="2">
    <source>
        <dbReference type="ARBA" id="ARBA00023295"/>
    </source>
</evidence>
<dbReference type="CDD" id="cd00063">
    <property type="entry name" value="FN3"/>
    <property type="match status" value="2"/>
</dbReference>
<accession>A0A1I2HHG6</accession>
<sequence length="531" mass="56341">MRTAPRPTAPAQRRTALTIAAALTLSLVVPATAASAAPAPAAASTTLAAAPLPSAPLAAKKIKPATPTGIKAKGKTSTSIRVSWKKAARATAYRVSVHSSKWGPAIAKSKRTTRTAVVVKGVKARSADYWVRVTADNKKIKSTTSKPVRANIRPTAVKTVKVTGTSAKGLSVKWSRSKGAQKYQVQVARNASFTSGVKTYNVPVDAGQRFTATSLTPGATYWVRVRGKNATTTGSFSAKSKAPRASTKRSGIVVKAATANLFLANVSSAGESWSVRRKPAASQLSRAGVDIVGVQEATTSTSPFAHGSSTQPQDFANLLSTGGKKFTLARSGQTTMNLRGAVHIIYNSSRFTSKTSWGGRATLSGPTDPKDRWMVWQTLQERSTGQRLFVVNTHLSNGGSSARNKDRAVQASQVVAEIKRRNTANLPVVILGDLNSYYGRTSVTPMSKLEAAGYVSADLFAARQVNDHIASTNKWRTAPLKNGVKVDHIYTSADVAATYFKVLVDTKGGRIQTPIPSDHNFLMATLVLPAR</sequence>
<dbReference type="Gene3D" id="2.60.40.10">
    <property type="entry name" value="Immunoglobulins"/>
    <property type="match status" value="2"/>
</dbReference>
<dbReference type="InterPro" id="IPR050964">
    <property type="entry name" value="Striated_Muscle_Regulatory"/>
</dbReference>
<keyword evidence="1" id="KW-0677">Repeat</keyword>
<feature type="domain" description="Fibronectin type-III" evidence="5">
    <location>
        <begin position="153"/>
        <end position="250"/>
    </location>
</feature>
<keyword evidence="6" id="KW-0255">Endonuclease</keyword>
<dbReference type="PROSITE" id="PS51318">
    <property type="entry name" value="TAT"/>
    <property type="match status" value="1"/>
</dbReference>
<keyword evidence="7" id="KW-1185">Reference proteome</keyword>
<dbReference type="PANTHER" id="PTHR13817:SF166">
    <property type="entry name" value="NEURONAL IGCAM-RELATED"/>
    <property type="match status" value="1"/>
</dbReference>
<keyword evidence="3" id="KW-0624">Polysaccharide degradation</keyword>
<keyword evidence="2" id="KW-0326">Glycosidase</keyword>
<dbReference type="OrthoDB" id="4921630at2"/>
<feature type="chain" id="PRO_5011458516" evidence="4">
    <location>
        <begin position="37"/>
        <end position="531"/>
    </location>
</feature>
<proteinExistence type="predicted"/>
<feature type="signal peptide" evidence="4">
    <location>
        <begin position="1"/>
        <end position="36"/>
    </location>
</feature>
<dbReference type="Pfam" id="PF03372">
    <property type="entry name" value="Exo_endo_phos"/>
    <property type="match status" value="1"/>
</dbReference>
<keyword evidence="6" id="KW-0378">Hydrolase</keyword>
<dbReference type="SUPFAM" id="SSF49265">
    <property type="entry name" value="Fibronectin type III"/>
    <property type="match status" value="1"/>
</dbReference>
<dbReference type="InterPro" id="IPR013783">
    <property type="entry name" value="Ig-like_fold"/>
</dbReference>
<evidence type="ECO:0000259" key="5">
    <source>
        <dbReference type="PROSITE" id="PS50853"/>
    </source>
</evidence>
<evidence type="ECO:0000256" key="3">
    <source>
        <dbReference type="ARBA" id="ARBA00023326"/>
    </source>
</evidence>
<keyword evidence="6" id="KW-0269">Exonuclease</keyword>
<keyword evidence="6" id="KW-0540">Nuclease</keyword>
<dbReference type="EMBL" id="FONZ01000004">
    <property type="protein sequence ID" value="SFF29099.1"/>
    <property type="molecule type" value="Genomic_DNA"/>
</dbReference>
<dbReference type="SMART" id="SM00060">
    <property type="entry name" value="FN3"/>
    <property type="match status" value="2"/>
</dbReference>
<dbReference type="InterPro" id="IPR003961">
    <property type="entry name" value="FN3_dom"/>
</dbReference>
<name>A0A1I2HHG6_9MICO</name>
<keyword evidence="3" id="KW-0119">Carbohydrate metabolism</keyword>
<dbReference type="Pfam" id="PF00041">
    <property type="entry name" value="fn3"/>
    <property type="match status" value="2"/>
</dbReference>
<dbReference type="AlphaFoldDB" id="A0A1I2HHG6"/>
<dbReference type="STRING" id="285351.SAMN04488035_2345"/>
<evidence type="ECO:0000256" key="1">
    <source>
        <dbReference type="ARBA" id="ARBA00022737"/>
    </source>
</evidence>
<keyword evidence="4" id="KW-0732">Signal</keyword>
<dbReference type="InterPro" id="IPR006311">
    <property type="entry name" value="TAT_signal"/>
</dbReference>
<dbReference type="GO" id="GO:0016798">
    <property type="term" value="F:hydrolase activity, acting on glycosyl bonds"/>
    <property type="evidence" value="ECO:0007669"/>
    <property type="project" value="UniProtKB-KW"/>
</dbReference>
<reference evidence="7" key="1">
    <citation type="submission" date="2016-10" db="EMBL/GenBank/DDBJ databases">
        <authorList>
            <person name="Varghese N."/>
            <person name="Submissions S."/>
        </authorList>
    </citation>
    <scope>NUCLEOTIDE SEQUENCE [LARGE SCALE GENOMIC DNA]</scope>
    <source>
        <strain evidence="7">DSM 19083</strain>
    </source>
</reference>
<dbReference type="GO" id="GO:0000272">
    <property type="term" value="P:polysaccharide catabolic process"/>
    <property type="evidence" value="ECO:0007669"/>
    <property type="project" value="UniProtKB-KW"/>
</dbReference>
<dbReference type="InterPro" id="IPR005135">
    <property type="entry name" value="Endo/exonuclease/phosphatase"/>
</dbReference>
<dbReference type="PANTHER" id="PTHR13817">
    <property type="entry name" value="TITIN"/>
    <property type="match status" value="1"/>
</dbReference>
<evidence type="ECO:0000256" key="4">
    <source>
        <dbReference type="SAM" id="SignalP"/>
    </source>
</evidence>
<organism evidence="6 7">
    <name type="scientific">Flavimobilis marinus</name>
    <dbReference type="NCBI Taxonomy" id="285351"/>
    <lineage>
        <taxon>Bacteria</taxon>
        <taxon>Bacillati</taxon>
        <taxon>Actinomycetota</taxon>
        <taxon>Actinomycetes</taxon>
        <taxon>Micrococcales</taxon>
        <taxon>Jonesiaceae</taxon>
        <taxon>Flavimobilis</taxon>
    </lineage>
</organism>
<dbReference type="GO" id="GO:0004519">
    <property type="term" value="F:endonuclease activity"/>
    <property type="evidence" value="ECO:0007669"/>
    <property type="project" value="UniProtKB-KW"/>
</dbReference>